<dbReference type="EMBL" id="KB644410">
    <property type="protein sequence ID" value="EPS28200.1"/>
    <property type="molecule type" value="Genomic_DNA"/>
</dbReference>
<evidence type="ECO:0000313" key="2">
    <source>
        <dbReference type="Proteomes" id="UP000019376"/>
    </source>
</evidence>
<sequence length="223" mass="25685">MDVIPVELLERTLAPFRSIYLVSIMRVSKKFQAVVCHILRLRLIQAPQRLAELKPLLECGEPSTMPLNFYCTYRETEGLEKNAAEDWRLMEAYTVFVPQPKQAVANSKESCMGKPKRGNLVSLSTIESFGQFTVTLKLPWMSGQLMSSLHNVICGKTVRLQRRWLEASRSATFWLDDAENVGVHLHAHELRNRDLDEVGDMDENYWEVDVKGEMNVRLSNRSW</sequence>
<protein>
    <recommendedName>
        <fullName evidence="3">F-box domain-containing protein</fullName>
    </recommendedName>
</protein>
<organism evidence="1 2">
    <name type="scientific">Penicillium oxalicum (strain 114-2 / CGMCC 5302)</name>
    <name type="common">Penicillium decumbens</name>
    <dbReference type="NCBI Taxonomy" id="933388"/>
    <lineage>
        <taxon>Eukaryota</taxon>
        <taxon>Fungi</taxon>
        <taxon>Dikarya</taxon>
        <taxon>Ascomycota</taxon>
        <taxon>Pezizomycotina</taxon>
        <taxon>Eurotiomycetes</taxon>
        <taxon>Eurotiomycetidae</taxon>
        <taxon>Eurotiales</taxon>
        <taxon>Aspergillaceae</taxon>
        <taxon>Penicillium</taxon>
    </lineage>
</organism>
<dbReference type="Proteomes" id="UP000019376">
    <property type="component" value="Unassembled WGS sequence"/>
</dbReference>
<evidence type="ECO:0008006" key="3">
    <source>
        <dbReference type="Google" id="ProtNLM"/>
    </source>
</evidence>
<dbReference type="OrthoDB" id="4361936at2759"/>
<reference evidence="1 2" key="1">
    <citation type="journal article" date="2013" name="PLoS ONE">
        <title>Genomic and secretomic analyses reveal unique features of the lignocellulolytic enzyme system of Penicillium decumbens.</title>
        <authorList>
            <person name="Liu G."/>
            <person name="Zhang L."/>
            <person name="Wei X."/>
            <person name="Zou G."/>
            <person name="Qin Y."/>
            <person name="Ma L."/>
            <person name="Li J."/>
            <person name="Zheng H."/>
            <person name="Wang S."/>
            <person name="Wang C."/>
            <person name="Xun L."/>
            <person name="Zhao G.-P."/>
            <person name="Zhou Z."/>
            <person name="Qu Y."/>
        </authorList>
    </citation>
    <scope>NUCLEOTIDE SEQUENCE [LARGE SCALE GENOMIC DNA]</scope>
    <source>
        <strain evidence="2">114-2 / CGMCC 5302</strain>
    </source>
</reference>
<dbReference type="AlphaFoldDB" id="S7ZC44"/>
<dbReference type="PhylomeDB" id="S7ZC44"/>
<name>S7ZC44_PENO1</name>
<dbReference type="STRING" id="933388.S7ZC44"/>
<dbReference type="HOGENOM" id="CLU_1240490_0_0_1"/>
<proteinExistence type="predicted"/>
<gene>
    <name evidence="1" type="ORF">PDE_03146</name>
</gene>
<evidence type="ECO:0000313" key="1">
    <source>
        <dbReference type="EMBL" id="EPS28200.1"/>
    </source>
</evidence>
<keyword evidence="2" id="KW-1185">Reference proteome</keyword>
<accession>S7ZC44</accession>